<dbReference type="PANTHER" id="PTHR23511">
    <property type="entry name" value="SYNAPTIC VESICLE GLYCOPROTEIN 2"/>
    <property type="match status" value="1"/>
</dbReference>
<comment type="subcellular location">
    <subcellularLocation>
        <location evidence="1">Cell membrane</location>
        <topology evidence="1">Multi-pass membrane protein</topology>
    </subcellularLocation>
</comment>
<keyword evidence="2" id="KW-0813">Transport</keyword>
<name>A0A543FSL8_9PSEU</name>
<evidence type="ECO:0000313" key="9">
    <source>
        <dbReference type="Proteomes" id="UP000319818"/>
    </source>
</evidence>
<feature type="transmembrane region" description="Helical" evidence="6">
    <location>
        <begin position="130"/>
        <end position="151"/>
    </location>
</feature>
<keyword evidence="3 6" id="KW-0812">Transmembrane</keyword>
<evidence type="ECO:0000256" key="6">
    <source>
        <dbReference type="SAM" id="Phobius"/>
    </source>
</evidence>
<dbReference type="CDD" id="cd17316">
    <property type="entry name" value="MFS_SV2_like"/>
    <property type="match status" value="1"/>
</dbReference>
<dbReference type="AlphaFoldDB" id="A0A543FSL8"/>
<dbReference type="OrthoDB" id="9787026at2"/>
<dbReference type="InterPro" id="IPR005829">
    <property type="entry name" value="Sugar_transporter_CS"/>
</dbReference>
<proteinExistence type="predicted"/>
<accession>A0A543FSL8</accession>
<dbReference type="Pfam" id="PF00083">
    <property type="entry name" value="Sugar_tr"/>
    <property type="match status" value="1"/>
</dbReference>
<dbReference type="InterPro" id="IPR036259">
    <property type="entry name" value="MFS_trans_sf"/>
</dbReference>
<dbReference type="Gene3D" id="1.20.1250.20">
    <property type="entry name" value="MFS general substrate transporter like domains"/>
    <property type="match status" value="1"/>
</dbReference>
<feature type="transmembrane region" description="Helical" evidence="6">
    <location>
        <begin position="195"/>
        <end position="214"/>
    </location>
</feature>
<evidence type="ECO:0000256" key="3">
    <source>
        <dbReference type="ARBA" id="ARBA00022692"/>
    </source>
</evidence>
<evidence type="ECO:0000256" key="1">
    <source>
        <dbReference type="ARBA" id="ARBA00004651"/>
    </source>
</evidence>
<reference evidence="8 9" key="1">
    <citation type="submission" date="2019-06" db="EMBL/GenBank/DDBJ databases">
        <title>Sequencing the genomes of 1000 actinobacteria strains.</title>
        <authorList>
            <person name="Klenk H.-P."/>
        </authorList>
    </citation>
    <scope>NUCLEOTIDE SEQUENCE [LARGE SCALE GENOMIC DNA]</scope>
    <source>
        <strain evidence="8 9">DSM 45511</strain>
    </source>
</reference>
<feature type="transmembrane region" description="Helical" evidence="6">
    <location>
        <begin position="163"/>
        <end position="189"/>
    </location>
</feature>
<dbReference type="SUPFAM" id="SSF103473">
    <property type="entry name" value="MFS general substrate transporter"/>
    <property type="match status" value="1"/>
</dbReference>
<feature type="transmembrane region" description="Helical" evidence="6">
    <location>
        <begin position="282"/>
        <end position="306"/>
    </location>
</feature>
<evidence type="ECO:0000256" key="4">
    <source>
        <dbReference type="ARBA" id="ARBA00022989"/>
    </source>
</evidence>
<dbReference type="PROSITE" id="PS50850">
    <property type="entry name" value="MFS"/>
    <property type="match status" value="1"/>
</dbReference>
<feature type="transmembrane region" description="Helical" evidence="6">
    <location>
        <begin position="318"/>
        <end position="338"/>
    </location>
</feature>
<dbReference type="GO" id="GO:0022857">
    <property type="term" value="F:transmembrane transporter activity"/>
    <property type="evidence" value="ECO:0007669"/>
    <property type="project" value="InterPro"/>
</dbReference>
<evidence type="ECO:0000256" key="5">
    <source>
        <dbReference type="ARBA" id="ARBA00023136"/>
    </source>
</evidence>
<dbReference type="InterPro" id="IPR020846">
    <property type="entry name" value="MFS_dom"/>
</dbReference>
<sequence length="474" mass="50593">MTVDRPPPPAAPADDRTAEGAALLGRMERVPLTRFHLRVASILGVGTFFDSFDTLAVAVTMAAILGTFGAGVETAGFLIAAGYVGQIVGAIGFGFVSERYGRKSAFIASSALFGVLSLVAAFAWSVESLLVFRLVQGIGLGAEVPVAAAMFNEFVRARARGKIVLIYESLFIWGILAASLVGGLLLAVFPPHDAWRYLFAIGAVPALAAIWAYFRLPESPRHLVHKGDLETARRTVEEMEASRAIGKPAPTGDDVAVPVPAVKEPRTRFGELFAPAYRNRTAMLWCTWFTTYFALWGLTTFLPTLLVRAGVSQSHASLLSAAVTVGDMLVVYLAAATLDRLGRRFWFTAGYLLALVGAAFGVIAFGVAGASGWVVLFIASATLLVGVNINAPLIYMYTAELYPTRMRAWATMVGSTFRSGSAVIAPIVLGLLVGRAGGIAWMFALFGAVLVVGLVVFLRHGVETKQRTLEELAR</sequence>
<feature type="domain" description="Major facilitator superfamily (MFS) profile" evidence="7">
    <location>
        <begin position="39"/>
        <end position="465"/>
    </location>
</feature>
<evidence type="ECO:0000259" key="7">
    <source>
        <dbReference type="PROSITE" id="PS50850"/>
    </source>
</evidence>
<comment type="caution">
    <text evidence="8">The sequence shown here is derived from an EMBL/GenBank/DDBJ whole genome shotgun (WGS) entry which is preliminary data.</text>
</comment>
<feature type="transmembrane region" description="Helical" evidence="6">
    <location>
        <begin position="345"/>
        <end position="367"/>
    </location>
</feature>
<dbReference type="RefSeq" id="WP_142103684.1">
    <property type="nucleotide sequence ID" value="NZ_VFPH01000002.1"/>
</dbReference>
<feature type="transmembrane region" description="Helical" evidence="6">
    <location>
        <begin position="74"/>
        <end position="96"/>
    </location>
</feature>
<evidence type="ECO:0000256" key="2">
    <source>
        <dbReference type="ARBA" id="ARBA00022448"/>
    </source>
</evidence>
<dbReference type="GO" id="GO:0005886">
    <property type="term" value="C:plasma membrane"/>
    <property type="evidence" value="ECO:0007669"/>
    <property type="project" value="UniProtKB-SubCell"/>
</dbReference>
<keyword evidence="9" id="KW-1185">Reference proteome</keyword>
<keyword evidence="4 6" id="KW-1133">Transmembrane helix</keyword>
<protein>
    <submittedName>
        <fullName evidence="8">Putative MFS transporter</fullName>
    </submittedName>
</protein>
<feature type="transmembrane region" description="Helical" evidence="6">
    <location>
        <begin position="105"/>
        <end position="124"/>
    </location>
</feature>
<dbReference type="PROSITE" id="PS00216">
    <property type="entry name" value="SUGAR_TRANSPORT_1"/>
    <property type="match status" value="1"/>
</dbReference>
<feature type="transmembrane region" description="Helical" evidence="6">
    <location>
        <begin position="409"/>
        <end position="433"/>
    </location>
</feature>
<keyword evidence="5 6" id="KW-0472">Membrane</keyword>
<organism evidence="8 9">
    <name type="scientific">Pseudonocardia cypriaca</name>
    <dbReference type="NCBI Taxonomy" id="882449"/>
    <lineage>
        <taxon>Bacteria</taxon>
        <taxon>Bacillati</taxon>
        <taxon>Actinomycetota</taxon>
        <taxon>Actinomycetes</taxon>
        <taxon>Pseudonocardiales</taxon>
        <taxon>Pseudonocardiaceae</taxon>
        <taxon>Pseudonocardia</taxon>
    </lineage>
</organism>
<evidence type="ECO:0000313" key="8">
    <source>
        <dbReference type="EMBL" id="TQM36833.1"/>
    </source>
</evidence>
<feature type="transmembrane region" description="Helical" evidence="6">
    <location>
        <begin position="373"/>
        <end position="397"/>
    </location>
</feature>
<dbReference type="InterPro" id="IPR005828">
    <property type="entry name" value="MFS_sugar_transport-like"/>
</dbReference>
<dbReference type="EMBL" id="VFPH01000002">
    <property type="protein sequence ID" value="TQM36833.1"/>
    <property type="molecule type" value="Genomic_DNA"/>
</dbReference>
<feature type="transmembrane region" description="Helical" evidence="6">
    <location>
        <begin position="439"/>
        <end position="458"/>
    </location>
</feature>
<gene>
    <name evidence="8" type="ORF">FB388_4019</name>
</gene>
<dbReference type="PANTHER" id="PTHR23511:SF34">
    <property type="entry name" value="SYNAPTIC VESICLE GLYCOPROTEIN 2"/>
    <property type="match status" value="1"/>
</dbReference>
<feature type="transmembrane region" description="Helical" evidence="6">
    <location>
        <begin position="35"/>
        <end position="68"/>
    </location>
</feature>
<dbReference type="Proteomes" id="UP000319818">
    <property type="component" value="Unassembled WGS sequence"/>
</dbReference>